<keyword evidence="2" id="KW-1185">Reference proteome</keyword>
<dbReference type="EMBL" id="BSUO01000001">
    <property type="protein sequence ID" value="GMA41157.1"/>
    <property type="molecule type" value="Genomic_DNA"/>
</dbReference>
<name>A0ABQ6ITF7_9MICO</name>
<proteinExistence type="predicted"/>
<comment type="caution">
    <text evidence="1">The sequence shown here is derived from an EMBL/GenBank/DDBJ whole genome shotgun (WGS) entry which is preliminary data.</text>
</comment>
<reference evidence="2" key="1">
    <citation type="journal article" date="2019" name="Int. J. Syst. Evol. Microbiol.">
        <title>The Global Catalogue of Microorganisms (GCM) 10K type strain sequencing project: providing services to taxonomists for standard genome sequencing and annotation.</title>
        <authorList>
            <consortium name="The Broad Institute Genomics Platform"/>
            <consortium name="The Broad Institute Genome Sequencing Center for Infectious Disease"/>
            <person name="Wu L."/>
            <person name="Ma J."/>
        </authorList>
    </citation>
    <scope>NUCLEOTIDE SEQUENCE [LARGE SCALE GENOMIC DNA]</scope>
    <source>
        <strain evidence="2">NBRC 113072</strain>
    </source>
</reference>
<evidence type="ECO:0000313" key="1">
    <source>
        <dbReference type="EMBL" id="GMA41157.1"/>
    </source>
</evidence>
<evidence type="ECO:0000313" key="2">
    <source>
        <dbReference type="Proteomes" id="UP001157126"/>
    </source>
</evidence>
<accession>A0ABQ6ITF7</accession>
<gene>
    <name evidence="1" type="ORF">GCM10025883_32020</name>
</gene>
<dbReference type="Proteomes" id="UP001157126">
    <property type="component" value="Unassembled WGS sequence"/>
</dbReference>
<protein>
    <submittedName>
        <fullName evidence="1">Uncharacterized protein</fullName>
    </submittedName>
</protein>
<organism evidence="1 2">
    <name type="scientific">Mobilicoccus caccae</name>
    <dbReference type="NCBI Taxonomy" id="1859295"/>
    <lineage>
        <taxon>Bacteria</taxon>
        <taxon>Bacillati</taxon>
        <taxon>Actinomycetota</taxon>
        <taxon>Actinomycetes</taxon>
        <taxon>Micrococcales</taxon>
        <taxon>Dermatophilaceae</taxon>
        <taxon>Mobilicoccus</taxon>
    </lineage>
</organism>
<sequence length="125" mass="13176">MVGDEVGHDLTLPLGIVGGVGHQHGEVLPPRLPSIPARSSWWKGLPDRGTATPTVTVVPAASDRATGWWVKPRRSMTASTRCRVCSATGRVPLMTCETVLTETPASLATIVIVTGMSPILAQRGL</sequence>